<proteinExistence type="predicted"/>
<dbReference type="PANTHER" id="PTHR12128:SF66">
    <property type="entry name" value="4-HYDROXY-2-OXOGLUTARATE ALDOLASE, MITOCHONDRIAL"/>
    <property type="match status" value="1"/>
</dbReference>
<dbReference type="InterPro" id="IPR013785">
    <property type="entry name" value="Aldolase_TIM"/>
</dbReference>
<dbReference type="InterPro" id="IPR002220">
    <property type="entry name" value="DapA-like"/>
</dbReference>
<accession>A0A0D0D0T4</accession>
<reference evidence="2 3" key="1">
    <citation type="submission" date="2014-04" db="EMBL/GenBank/DDBJ databases">
        <title>Evolutionary Origins and Diversification of the Mycorrhizal Mutualists.</title>
        <authorList>
            <consortium name="DOE Joint Genome Institute"/>
            <consortium name="Mycorrhizal Genomics Consortium"/>
            <person name="Kohler A."/>
            <person name="Kuo A."/>
            <person name="Nagy L.G."/>
            <person name="Floudas D."/>
            <person name="Copeland A."/>
            <person name="Barry K.W."/>
            <person name="Cichocki N."/>
            <person name="Veneault-Fourrey C."/>
            <person name="LaButti K."/>
            <person name="Lindquist E.A."/>
            <person name="Lipzen A."/>
            <person name="Lundell T."/>
            <person name="Morin E."/>
            <person name="Murat C."/>
            <person name="Riley R."/>
            <person name="Ohm R."/>
            <person name="Sun H."/>
            <person name="Tunlid A."/>
            <person name="Henrissat B."/>
            <person name="Grigoriev I.V."/>
            <person name="Hibbett D.S."/>
            <person name="Martin F."/>
        </authorList>
    </citation>
    <scope>NUCLEOTIDE SEQUENCE [LARGE SCALE GENOMIC DNA]</scope>
    <source>
        <strain evidence="2 3">FD-317 M1</strain>
    </source>
</reference>
<keyword evidence="3" id="KW-1185">Reference proteome</keyword>
<dbReference type="SUPFAM" id="SSF51569">
    <property type="entry name" value="Aldolase"/>
    <property type="match status" value="1"/>
</dbReference>
<dbReference type="GO" id="GO:0008840">
    <property type="term" value="F:4-hydroxy-tetrahydrodipicolinate synthase activity"/>
    <property type="evidence" value="ECO:0007669"/>
    <property type="project" value="TreeGrafter"/>
</dbReference>
<dbReference type="PANTHER" id="PTHR12128">
    <property type="entry name" value="DIHYDRODIPICOLINATE SYNTHASE"/>
    <property type="match status" value="1"/>
</dbReference>
<evidence type="ECO:0000313" key="3">
    <source>
        <dbReference type="Proteomes" id="UP000053593"/>
    </source>
</evidence>
<dbReference type="HOGENOM" id="CLU_049343_0_2_1"/>
<name>A0A0D0D0T4_9AGAR</name>
<protein>
    <submittedName>
        <fullName evidence="2">Uncharacterized protein</fullName>
    </submittedName>
</protein>
<gene>
    <name evidence="2" type="ORF">GYMLUDRAFT_164367</name>
</gene>
<feature type="non-terminal residue" evidence="2">
    <location>
        <position position="1"/>
    </location>
</feature>
<organism evidence="2 3">
    <name type="scientific">Collybiopsis luxurians FD-317 M1</name>
    <dbReference type="NCBI Taxonomy" id="944289"/>
    <lineage>
        <taxon>Eukaryota</taxon>
        <taxon>Fungi</taxon>
        <taxon>Dikarya</taxon>
        <taxon>Basidiomycota</taxon>
        <taxon>Agaricomycotina</taxon>
        <taxon>Agaricomycetes</taxon>
        <taxon>Agaricomycetidae</taxon>
        <taxon>Agaricales</taxon>
        <taxon>Marasmiineae</taxon>
        <taxon>Omphalotaceae</taxon>
        <taxon>Collybiopsis</taxon>
        <taxon>Collybiopsis luxurians</taxon>
    </lineage>
</organism>
<dbReference type="Gene3D" id="3.20.20.70">
    <property type="entry name" value="Aldolase class I"/>
    <property type="match status" value="1"/>
</dbReference>
<sequence length="331" mass="36148">MLNFSFPPPPGIYAPAVLFFHHESEDIDWESYAKHILWLAESGVTGVLIEVLNGEALHLSRSERSKPISFARETLDSAGYQSVMVIAETEAQSASETKELCAEAHEAGAGWVSVSTPNTWNTALTVNEIVAFHSDVASSSPIPYMIHNLPTVTTGIDSDSDIVSELAVHPDIVGTRLSCGSFCEIQRLSAEFDYQSTFATFAGQSDILLHTLLAGGAGVIGALVNVLPRVHVKIYQLFLEYQQDPSRNGSKLADAFVLQRQVAAAEWVVWKIGGLAVVRAIVARQFGYGYGMMRGQSLSVSLDKLVQSDVDTKEGKWWKTVQDMIDIENSL</sequence>
<evidence type="ECO:0000256" key="1">
    <source>
        <dbReference type="ARBA" id="ARBA00023239"/>
    </source>
</evidence>
<dbReference type="CDD" id="cd00408">
    <property type="entry name" value="DHDPS-like"/>
    <property type="match status" value="1"/>
</dbReference>
<dbReference type="Proteomes" id="UP000053593">
    <property type="component" value="Unassembled WGS sequence"/>
</dbReference>
<dbReference type="EMBL" id="KN834767">
    <property type="protein sequence ID" value="KIK62638.1"/>
    <property type="molecule type" value="Genomic_DNA"/>
</dbReference>
<evidence type="ECO:0000313" key="2">
    <source>
        <dbReference type="EMBL" id="KIK62638.1"/>
    </source>
</evidence>
<dbReference type="SMART" id="SM01130">
    <property type="entry name" value="DHDPS"/>
    <property type="match status" value="1"/>
</dbReference>
<feature type="non-terminal residue" evidence="2">
    <location>
        <position position="331"/>
    </location>
</feature>
<keyword evidence="1" id="KW-0456">Lyase</keyword>
<dbReference type="AlphaFoldDB" id="A0A0D0D0T4"/>
<dbReference type="OrthoDB" id="191315at2759"/>
<dbReference type="Pfam" id="PF00701">
    <property type="entry name" value="DHDPS"/>
    <property type="match status" value="1"/>
</dbReference>